<sequence>MSILKKRLKKNIQNLRVELEKVNELTEEFNKFTGKLNEVIKEENDRQSTQIKDIKSFQNG</sequence>
<dbReference type="AlphaFoldDB" id="U9TYC5"/>
<reference evidence="2" key="1">
    <citation type="submission" date="2013-07" db="EMBL/GenBank/DDBJ databases">
        <title>The genome of an arbuscular mycorrhizal fungus provides insights into the evolution of the oldest plant symbiosis.</title>
        <authorList>
            <consortium name="DOE Joint Genome Institute"/>
            <person name="Tisserant E."/>
            <person name="Malbreil M."/>
            <person name="Kuo A."/>
            <person name="Kohler A."/>
            <person name="Symeonidi A."/>
            <person name="Balestrini R."/>
            <person name="Charron P."/>
            <person name="Duensing N."/>
            <person name="Frei-dit-Frey N."/>
            <person name="Gianinazzi-Pearson V."/>
            <person name="Gilbert B."/>
            <person name="Handa Y."/>
            <person name="Hijri M."/>
            <person name="Kaul R."/>
            <person name="Kawaguchi M."/>
            <person name="Krajinski F."/>
            <person name="Lammers P."/>
            <person name="Lapierre D."/>
            <person name="Masclaux F.G."/>
            <person name="Murat C."/>
            <person name="Morin E."/>
            <person name="Ndikumana S."/>
            <person name="Pagni M."/>
            <person name="Petitpierre D."/>
            <person name="Requena N."/>
            <person name="Rosikiewicz P."/>
            <person name="Riley R."/>
            <person name="Saito K."/>
            <person name="San Clemente H."/>
            <person name="Shapiro H."/>
            <person name="van Tuinen D."/>
            <person name="Becard G."/>
            <person name="Bonfante P."/>
            <person name="Paszkowski U."/>
            <person name="Shachar-Hill Y."/>
            <person name="Young J.P."/>
            <person name="Sanders I.R."/>
            <person name="Henrissat B."/>
            <person name="Rensing S.A."/>
            <person name="Grigoriev I.V."/>
            <person name="Corradi N."/>
            <person name="Roux C."/>
            <person name="Martin F."/>
        </authorList>
    </citation>
    <scope>NUCLEOTIDE SEQUENCE</scope>
    <source>
        <strain evidence="2">DAOM 197198</strain>
    </source>
</reference>
<accession>U9TYC5</accession>
<proteinExistence type="predicted"/>
<protein>
    <submittedName>
        <fullName evidence="2">Uncharacterized protein</fullName>
    </submittedName>
</protein>
<dbReference type="EMBL" id="KI286116">
    <property type="protein sequence ID" value="ESA11338.1"/>
    <property type="molecule type" value="Genomic_DNA"/>
</dbReference>
<dbReference type="HOGENOM" id="CLU_2942936_0_0_1"/>
<gene>
    <name evidence="2" type="ORF">GLOINDRAFT_28401</name>
</gene>
<name>U9TYC5_RHIID</name>
<evidence type="ECO:0000256" key="1">
    <source>
        <dbReference type="SAM" id="Coils"/>
    </source>
</evidence>
<keyword evidence="1" id="KW-0175">Coiled coil</keyword>
<organism evidence="2">
    <name type="scientific">Rhizophagus irregularis (strain DAOM 181602 / DAOM 197198 / MUCL 43194)</name>
    <name type="common">Arbuscular mycorrhizal fungus</name>
    <name type="synonym">Glomus intraradices</name>
    <dbReference type="NCBI Taxonomy" id="747089"/>
    <lineage>
        <taxon>Eukaryota</taxon>
        <taxon>Fungi</taxon>
        <taxon>Fungi incertae sedis</taxon>
        <taxon>Mucoromycota</taxon>
        <taxon>Glomeromycotina</taxon>
        <taxon>Glomeromycetes</taxon>
        <taxon>Glomerales</taxon>
        <taxon>Glomeraceae</taxon>
        <taxon>Rhizophagus</taxon>
    </lineage>
</organism>
<evidence type="ECO:0000313" key="2">
    <source>
        <dbReference type="EMBL" id="ESA11338.1"/>
    </source>
</evidence>
<feature type="coiled-coil region" evidence="1">
    <location>
        <begin position="5"/>
        <end position="42"/>
    </location>
</feature>